<dbReference type="AlphaFoldDB" id="A0AA39NR82"/>
<accession>A0AA39NR82</accession>
<sequence length="208" mass="23239">MDSSFICALVTPVVNKWFAAVTGSERSLRQREEIPFSKALHPSGSKYYYPTKSARLFIGVNEGEIRLRTNVPALLREKWCCSVTPNSLASRRRPQLDARLNTRPSLAPSLVLEIHNLVFTISIDDVCWTTRRTKPIFHTSRFLSVARSRLPSTAARPHIFIYGGNSRKYSVVHSATAVLEMAISDFTKMLFGEGTTAASAFEGSEAER</sequence>
<protein>
    <submittedName>
        <fullName evidence="1">Uncharacterized protein</fullName>
    </submittedName>
</protein>
<name>A0AA39NR82_ARMTA</name>
<evidence type="ECO:0000313" key="2">
    <source>
        <dbReference type="Proteomes" id="UP001175211"/>
    </source>
</evidence>
<comment type="caution">
    <text evidence="1">The sequence shown here is derived from an EMBL/GenBank/DDBJ whole genome shotgun (WGS) entry which is preliminary data.</text>
</comment>
<keyword evidence="2" id="KW-1185">Reference proteome</keyword>
<dbReference type="RefSeq" id="XP_060340165.1">
    <property type="nucleotide sequence ID" value="XM_060469131.1"/>
</dbReference>
<gene>
    <name evidence="1" type="ORF">EV420DRAFT_1473424</name>
</gene>
<dbReference type="GeneID" id="85352679"/>
<dbReference type="EMBL" id="JAUEPS010000001">
    <property type="protein sequence ID" value="KAK0470372.1"/>
    <property type="molecule type" value="Genomic_DNA"/>
</dbReference>
<organism evidence="1 2">
    <name type="scientific">Armillaria tabescens</name>
    <name type="common">Ringless honey mushroom</name>
    <name type="synonym">Agaricus tabescens</name>
    <dbReference type="NCBI Taxonomy" id="1929756"/>
    <lineage>
        <taxon>Eukaryota</taxon>
        <taxon>Fungi</taxon>
        <taxon>Dikarya</taxon>
        <taxon>Basidiomycota</taxon>
        <taxon>Agaricomycotina</taxon>
        <taxon>Agaricomycetes</taxon>
        <taxon>Agaricomycetidae</taxon>
        <taxon>Agaricales</taxon>
        <taxon>Marasmiineae</taxon>
        <taxon>Physalacriaceae</taxon>
        <taxon>Desarmillaria</taxon>
    </lineage>
</organism>
<evidence type="ECO:0000313" key="1">
    <source>
        <dbReference type="EMBL" id="KAK0470372.1"/>
    </source>
</evidence>
<dbReference type="Proteomes" id="UP001175211">
    <property type="component" value="Unassembled WGS sequence"/>
</dbReference>
<reference evidence="1" key="1">
    <citation type="submission" date="2023-06" db="EMBL/GenBank/DDBJ databases">
        <authorList>
            <consortium name="Lawrence Berkeley National Laboratory"/>
            <person name="Ahrendt S."/>
            <person name="Sahu N."/>
            <person name="Indic B."/>
            <person name="Wong-Bajracharya J."/>
            <person name="Merenyi Z."/>
            <person name="Ke H.-M."/>
            <person name="Monk M."/>
            <person name="Kocsube S."/>
            <person name="Drula E."/>
            <person name="Lipzen A."/>
            <person name="Balint B."/>
            <person name="Henrissat B."/>
            <person name="Andreopoulos B."/>
            <person name="Martin F.M."/>
            <person name="Harder C.B."/>
            <person name="Rigling D."/>
            <person name="Ford K.L."/>
            <person name="Foster G.D."/>
            <person name="Pangilinan J."/>
            <person name="Papanicolaou A."/>
            <person name="Barry K."/>
            <person name="LaButti K."/>
            <person name="Viragh M."/>
            <person name="Koriabine M."/>
            <person name="Yan M."/>
            <person name="Riley R."/>
            <person name="Champramary S."/>
            <person name="Plett K.L."/>
            <person name="Tsai I.J."/>
            <person name="Slot J."/>
            <person name="Sipos G."/>
            <person name="Plett J."/>
            <person name="Nagy L.G."/>
            <person name="Grigoriev I.V."/>
        </authorList>
    </citation>
    <scope>NUCLEOTIDE SEQUENCE</scope>
    <source>
        <strain evidence="1">CCBAS 213</strain>
    </source>
</reference>
<proteinExistence type="predicted"/>